<feature type="transmembrane region" description="Helical" evidence="1">
    <location>
        <begin position="56"/>
        <end position="77"/>
    </location>
</feature>
<organism evidence="2 3">
    <name type="scientific">Sphingomonas plantiphila</name>
    <dbReference type="NCBI Taxonomy" id="3163295"/>
    <lineage>
        <taxon>Bacteria</taxon>
        <taxon>Pseudomonadati</taxon>
        <taxon>Pseudomonadota</taxon>
        <taxon>Alphaproteobacteria</taxon>
        <taxon>Sphingomonadales</taxon>
        <taxon>Sphingomonadaceae</taxon>
        <taxon>Sphingomonas</taxon>
    </lineage>
</organism>
<dbReference type="Pfam" id="PF06912">
    <property type="entry name" value="DUF1275"/>
    <property type="match status" value="1"/>
</dbReference>
<sequence length="219" mass="22171">MQSYAPRFIALAVALAALAGFVDAIAFTRLGGYFVSFMSGNSTRLGVGIGLGDGTATLAAALILAFVAGVMGAAILARRFAQRRKVAVLSAVTVTLAAAAALWMVLPGPLPLLLVAAAMGMENGVFARDGEVAIGVSYMTGSLVRMAQRLAGALMGDPDRWAFVPHLLLWLGFALGVLLGARVGLAADDAALWIAAAAAGGLTLVAAGLTRTATGTVQE</sequence>
<proteinExistence type="predicted"/>
<comment type="caution">
    <text evidence="2">The sequence shown here is derived from an EMBL/GenBank/DDBJ whole genome shotgun (WGS) entry which is preliminary data.</text>
</comment>
<reference evidence="2 3" key="1">
    <citation type="submission" date="2024-06" db="EMBL/GenBank/DDBJ databases">
        <authorList>
            <person name="Kaempfer P."/>
            <person name="Viver T."/>
        </authorList>
    </citation>
    <scope>NUCLEOTIDE SEQUENCE [LARGE SCALE GENOMIC DNA]</scope>
    <source>
        <strain evidence="2 3">ST-64</strain>
    </source>
</reference>
<dbReference type="InterPro" id="IPR010699">
    <property type="entry name" value="DUF1275"/>
</dbReference>
<dbReference type="EMBL" id="JBELQC010000001">
    <property type="protein sequence ID" value="MFL9841031.1"/>
    <property type="molecule type" value="Genomic_DNA"/>
</dbReference>
<name>A0ABW8YL95_9SPHN</name>
<evidence type="ECO:0000313" key="2">
    <source>
        <dbReference type="EMBL" id="MFL9841031.1"/>
    </source>
</evidence>
<accession>A0ABW8YL95</accession>
<keyword evidence="1" id="KW-1133">Transmembrane helix</keyword>
<dbReference type="PANTHER" id="PTHR37314:SF4">
    <property type="entry name" value="UPF0700 TRANSMEMBRANE PROTEIN YOAK"/>
    <property type="match status" value="1"/>
</dbReference>
<keyword evidence="3" id="KW-1185">Reference proteome</keyword>
<keyword evidence="1" id="KW-0812">Transmembrane</keyword>
<dbReference type="Proteomes" id="UP001629244">
    <property type="component" value="Unassembled WGS sequence"/>
</dbReference>
<protein>
    <submittedName>
        <fullName evidence="2">DUF1275 family protein</fullName>
    </submittedName>
</protein>
<dbReference type="RefSeq" id="WP_408077949.1">
    <property type="nucleotide sequence ID" value="NZ_JBELQC010000001.1"/>
</dbReference>
<feature type="transmembrane region" description="Helical" evidence="1">
    <location>
        <begin position="86"/>
        <end position="106"/>
    </location>
</feature>
<evidence type="ECO:0000256" key="1">
    <source>
        <dbReference type="SAM" id="Phobius"/>
    </source>
</evidence>
<evidence type="ECO:0000313" key="3">
    <source>
        <dbReference type="Proteomes" id="UP001629244"/>
    </source>
</evidence>
<gene>
    <name evidence="2" type="ORF">ABS767_08670</name>
</gene>
<dbReference type="PANTHER" id="PTHR37314">
    <property type="entry name" value="SLR0142 PROTEIN"/>
    <property type="match status" value="1"/>
</dbReference>
<feature type="transmembrane region" description="Helical" evidence="1">
    <location>
        <begin position="163"/>
        <end position="183"/>
    </location>
</feature>
<feature type="transmembrane region" description="Helical" evidence="1">
    <location>
        <begin position="190"/>
        <end position="209"/>
    </location>
</feature>
<keyword evidence="1" id="KW-0472">Membrane</keyword>